<dbReference type="SUPFAM" id="SSF48452">
    <property type="entry name" value="TPR-like"/>
    <property type="match status" value="2"/>
</dbReference>
<evidence type="ECO:0000256" key="3">
    <source>
        <dbReference type="PROSITE-ProRule" id="PRU00339"/>
    </source>
</evidence>
<dbReference type="Pfam" id="PF13424">
    <property type="entry name" value="TPR_12"/>
    <property type="match status" value="1"/>
</dbReference>
<name>A0A5C6NB98_9TELE</name>
<feature type="region of interest" description="Disordered" evidence="4">
    <location>
        <begin position="389"/>
        <end position="415"/>
    </location>
</feature>
<organism evidence="6 7">
    <name type="scientific">Takifugu flavidus</name>
    <name type="common">sansaifugu</name>
    <dbReference type="NCBI Taxonomy" id="433684"/>
    <lineage>
        <taxon>Eukaryota</taxon>
        <taxon>Metazoa</taxon>
        <taxon>Chordata</taxon>
        <taxon>Craniata</taxon>
        <taxon>Vertebrata</taxon>
        <taxon>Euteleostomi</taxon>
        <taxon>Actinopterygii</taxon>
        <taxon>Neopterygii</taxon>
        <taxon>Teleostei</taxon>
        <taxon>Neoteleostei</taxon>
        <taxon>Acanthomorphata</taxon>
        <taxon>Eupercaria</taxon>
        <taxon>Tetraodontiformes</taxon>
        <taxon>Tetradontoidea</taxon>
        <taxon>Tetraodontidae</taxon>
        <taxon>Takifugu</taxon>
    </lineage>
</organism>
<gene>
    <name evidence="6" type="ORF">D4764_03G0007190</name>
</gene>
<keyword evidence="7" id="KW-1185">Reference proteome</keyword>
<evidence type="ECO:0000313" key="7">
    <source>
        <dbReference type="Proteomes" id="UP000324091"/>
    </source>
</evidence>
<dbReference type="Gene3D" id="2.30.30.40">
    <property type="entry name" value="SH3 Domains"/>
    <property type="match status" value="1"/>
</dbReference>
<dbReference type="PANTHER" id="PTHR22647">
    <property type="entry name" value="SH3 DOMAIN AND TETRATRICOPEPTIDE REPEATS CONTAINING PROTEIN"/>
    <property type="match status" value="1"/>
</dbReference>
<dbReference type="InterPro" id="IPR036028">
    <property type="entry name" value="SH3-like_dom_sf"/>
</dbReference>
<keyword evidence="1 2" id="KW-0728">SH3 domain</keyword>
<evidence type="ECO:0000256" key="2">
    <source>
        <dbReference type="PROSITE-ProRule" id="PRU00192"/>
    </source>
</evidence>
<dbReference type="SMART" id="SM00028">
    <property type="entry name" value="TPR"/>
    <property type="match status" value="7"/>
</dbReference>
<dbReference type="SMART" id="SM00326">
    <property type="entry name" value="SH3"/>
    <property type="match status" value="1"/>
</dbReference>
<accession>A0A5C6NB98</accession>
<sequence>MSARCEQDGGGAVSRRPSSTEPQPRHRTARGFSREMSMKSMLSTSEENFPTVLPVLLELVRGPERLPADEELQEMLRGKLRILQADSDEVKAVFMELSAHLISISSEENAVFVTFRTFEELWKFSTYYTAGFLSHCLENLLLDQKFWLMSLEEDVAIEVRVQDETLNLIYRGILMQEGSLFARCSTNQMFDSCTSGGDLYLEQGDIAQFEPPFLGSGWTVLCLADGARGTAPRPALEPLIPFHQWFLKSAAESILVGDGKAHCDFPLPFASGTCLATKEYDAEGPVELSLAPGDRIIIVGHLVSCFDWFTGRKESTGDVGLVKTSLVGPSRDVYSSTDICLEEEERTFFHLQEDTIIEETVVSLKQKSSHDFGHSYKLDTIPLADFKGSTGGSSSSRVGGPQPDPSRGAQRTLGQNTVVAVNRTPEIPPEEPKTPDLPCFRVHPVVEGNITENFTTLFSFLEGANYRSELGVLYRLSSGLLASSVFTGHADEDELISFLSVARETARKKRLFWSQTRLCFLLGKLCAGRLKFSQARVYLEETLSVPRESFVDLKLLASIFSNLVGIYLLQKNTESLFATAERLTGLLFGISDCLESLEDDIALKYILKKAILSRNKMAEARACHLLTRFHWSRAEGDQVVPYLERLLVLCAEDELAPILSTSHGYLTLGRLYGELQLLQLSVSSAWKASQQSSVTLRDCLSCMTLVLDNVTRLRSEREDAIPAQLAPYLHRALSFSRDHPGQHQVLSYHLTMCLCRLFCKYGMVEQAICQMHHLINSSDLSQHLSVSDADRNSALIWLAWLHLDRHQPEAALDILDAVLATMPEHCTTPQEGVVLNMRGVALGCMGDLRKAAESYQAAAEICEEYEDMPNWAVAQANRGLLCVKAGANGLAQRYLTDAVKLFSELDEIGHEENFITVLLQLGQNYVRQQQLDTGKGCYEWALLLSISAGLLECQLIATRHLCQLYELECPDQAQCIKYNQHQIRLLGTMRAQRQEAEALESLSQRFLSLGAERAYRAALDYTKSSLGIFIDLGCKEKEASGWLQAGRIYHLLGQTELVDLYVQAAQDVALSTGDTKFILKILEAAGDIFFNSCQDRHKAIPFYRDRALPISGRSSSVGTRLRLCNKLTELMLRLKLYEEAVEFAQTALDISVSLGEHLSERVAYHRLAVLYHCLDQYELAEHYYLKTLSLCPTPLLFEEETLYYVQVYQTLGDITFYDLKDPYDAAGYYHLALAAAMDLGNKRSQLQLCTRLATIYHNFLVDRELSLFFYQKARRFAAELNVRRVNISADQYYSRKGY</sequence>
<comment type="caution">
    <text evidence="6">The sequence shown here is derived from an EMBL/GenBank/DDBJ whole genome shotgun (WGS) entry which is preliminary data.</text>
</comment>
<feature type="region of interest" description="Disordered" evidence="4">
    <location>
        <begin position="1"/>
        <end position="34"/>
    </location>
</feature>
<evidence type="ECO:0000313" key="6">
    <source>
        <dbReference type="EMBL" id="TWW63711.1"/>
    </source>
</evidence>
<dbReference type="InterPro" id="IPR001452">
    <property type="entry name" value="SH3_domain"/>
</dbReference>
<reference evidence="6 7" key="1">
    <citation type="submission" date="2019-04" db="EMBL/GenBank/DDBJ databases">
        <title>Chromosome genome assembly for Takifugu flavidus.</title>
        <authorList>
            <person name="Xiao S."/>
        </authorList>
    </citation>
    <scope>NUCLEOTIDE SEQUENCE [LARGE SCALE GENOMIC DNA]</scope>
    <source>
        <strain evidence="6">HTHZ2018</strain>
        <tissue evidence="6">Muscle</tissue>
    </source>
</reference>
<evidence type="ECO:0000256" key="1">
    <source>
        <dbReference type="ARBA" id="ARBA00022443"/>
    </source>
</evidence>
<dbReference type="PROSITE" id="PS50002">
    <property type="entry name" value="SH3"/>
    <property type="match status" value="1"/>
</dbReference>
<dbReference type="EMBL" id="RHFK02000016">
    <property type="protein sequence ID" value="TWW63711.1"/>
    <property type="molecule type" value="Genomic_DNA"/>
</dbReference>
<dbReference type="SUPFAM" id="SSF50044">
    <property type="entry name" value="SH3-domain"/>
    <property type="match status" value="1"/>
</dbReference>
<evidence type="ECO:0000259" key="5">
    <source>
        <dbReference type="PROSITE" id="PS50002"/>
    </source>
</evidence>
<dbReference type="Proteomes" id="UP000324091">
    <property type="component" value="Chromosome 3"/>
</dbReference>
<dbReference type="PANTHER" id="PTHR22647:SF3">
    <property type="entry name" value="SH3 DOMAIN AND TETRATRICOPEPTIDE REPEAT-CONTAINING PROTEIN 1"/>
    <property type="match status" value="1"/>
</dbReference>
<dbReference type="InterPro" id="IPR019734">
    <property type="entry name" value="TPR_rpt"/>
</dbReference>
<keyword evidence="3" id="KW-0802">TPR repeat</keyword>
<dbReference type="InterPro" id="IPR042772">
    <property type="entry name" value="SH3TC1/SH3TC2"/>
</dbReference>
<feature type="domain" description="SH3" evidence="5">
    <location>
        <begin position="269"/>
        <end position="332"/>
    </location>
</feature>
<dbReference type="Gene3D" id="1.25.40.10">
    <property type="entry name" value="Tetratricopeptide repeat domain"/>
    <property type="match status" value="2"/>
</dbReference>
<proteinExistence type="predicted"/>
<evidence type="ECO:0000256" key="4">
    <source>
        <dbReference type="SAM" id="MobiDB-lite"/>
    </source>
</evidence>
<dbReference type="PROSITE" id="PS50005">
    <property type="entry name" value="TPR"/>
    <property type="match status" value="1"/>
</dbReference>
<dbReference type="InterPro" id="IPR011990">
    <property type="entry name" value="TPR-like_helical_dom_sf"/>
</dbReference>
<feature type="repeat" description="TPR" evidence="3">
    <location>
        <begin position="1161"/>
        <end position="1194"/>
    </location>
</feature>
<protein>
    <submittedName>
        <fullName evidence="6">SH3 domain and tetratricopeptide repeat-containing protein 1</fullName>
    </submittedName>
</protein>